<dbReference type="GeneID" id="98162264"/>
<dbReference type="PANTHER" id="PTHR35605">
    <property type="entry name" value="ECP2 EFFECTOR PROTEIN DOMAIN-CONTAINING PROTEIN-RELATED"/>
    <property type="match status" value="1"/>
</dbReference>
<dbReference type="EMBL" id="JBFXLR010000072">
    <property type="protein sequence ID" value="KAL2839684.1"/>
    <property type="molecule type" value="Genomic_DNA"/>
</dbReference>
<reference evidence="2 3" key="1">
    <citation type="submission" date="2024-07" db="EMBL/GenBank/DDBJ databases">
        <title>Section-level genome sequencing and comparative genomics of Aspergillus sections Usti and Cavernicolus.</title>
        <authorList>
            <consortium name="Lawrence Berkeley National Laboratory"/>
            <person name="Nybo J.L."/>
            <person name="Vesth T.C."/>
            <person name="Theobald S."/>
            <person name="Frisvad J.C."/>
            <person name="Larsen T.O."/>
            <person name="Kjaerboelling I."/>
            <person name="Rothschild-Mancinelli K."/>
            <person name="Lyhne E.K."/>
            <person name="Kogle M.E."/>
            <person name="Barry K."/>
            <person name="Clum A."/>
            <person name="Na H."/>
            <person name="Ledsgaard L."/>
            <person name="Lin J."/>
            <person name="Lipzen A."/>
            <person name="Kuo A."/>
            <person name="Riley R."/>
            <person name="Mondo S."/>
            <person name="LaButti K."/>
            <person name="Haridas S."/>
            <person name="Pangalinan J."/>
            <person name="Salamov A.A."/>
            <person name="Simmons B.A."/>
            <person name="Magnuson J.K."/>
            <person name="Chen J."/>
            <person name="Drula E."/>
            <person name="Henrissat B."/>
            <person name="Wiebenga A."/>
            <person name="Lubbers R.J."/>
            <person name="Gomes A.C."/>
            <person name="Macurrencykelacurrency M.R."/>
            <person name="Stajich J."/>
            <person name="Grigoriev I.V."/>
            <person name="Mortensen U.H."/>
            <person name="De vries R.P."/>
            <person name="Baker S.E."/>
            <person name="Andersen M.R."/>
        </authorList>
    </citation>
    <scope>NUCLEOTIDE SEQUENCE [LARGE SCALE GENOMIC DNA]</scope>
    <source>
        <strain evidence="2 3">CBS 756.74</strain>
    </source>
</reference>
<organism evidence="2 3">
    <name type="scientific">Aspergillus pseudodeflectus</name>
    <dbReference type="NCBI Taxonomy" id="176178"/>
    <lineage>
        <taxon>Eukaryota</taxon>
        <taxon>Fungi</taxon>
        <taxon>Dikarya</taxon>
        <taxon>Ascomycota</taxon>
        <taxon>Pezizomycotina</taxon>
        <taxon>Eurotiomycetes</taxon>
        <taxon>Eurotiomycetidae</taxon>
        <taxon>Eurotiales</taxon>
        <taxon>Aspergillaceae</taxon>
        <taxon>Aspergillus</taxon>
        <taxon>Aspergillus subgen. Nidulantes</taxon>
    </lineage>
</organism>
<protein>
    <submittedName>
        <fullName evidence="2">Uncharacterized protein</fullName>
    </submittedName>
</protein>
<keyword evidence="1" id="KW-0732">Signal</keyword>
<comment type="caution">
    <text evidence="2">The sequence shown here is derived from an EMBL/GenBank/DDBJ whole genome shotgun (WGS) entry which is preliminary data.</text>
</comment>
<accession>A0ABR4JJB5</accession>
<feature type="chain" id="PRO_5047405259" evidence="1">
    <location>
        <begin position="22"/>
        <end position="181"/>
    </location>
</feature>
<gene>
    <name evidence="2" type="ORF">BJX68DRAFT_272007</name>
</gene>
<sequence>MRAPIVLLAIWIVLLATFSMAFPDTDLESLMINVTLNTNMHSTSKTTAIPLSDLAPDLSTLDNATIDEITKADLTCNPGGYTQADIRGIKAGIRELDKLDGFRTLEGKHCEWAACGMSAAIWWCNTANEPKSISHRNVADKANMIVTGCPWSVRDLHDVVSGIRQVVGDWRVVVKEDKNIC</sequence>
<name>A0ABR4JJB5_9EURO</name>
<evidence type="ECO:0000313" key="3">
    <source>
        <dbReference type="Proteomes" id="UP001610444"/>
    </source>
</evidence>
<evidence type="ECO:0000256" key="1">
    <source>
        <dbReference type="SAM" id="SignalP"/>
    </source>
</evidence>
<dbReference type="Proteomes" id="UP001610444">
    <property type="component" value="Unassembled WGS sequence"/>
</dbReference>
<keyword evidence="3" id="KW-1185">Reference proteome</keyword>
<dbReference type="RefSeq" id="XP_070893646.1">
    <property type="nucleotide sequence ID" value="XM_071047100.1"/>
</dbReference>
<dbReference type="PANTHER" id="PTHR35605:SF1">
    <property type="entry name" value="ECP2 EFFECTOR PROTEIN DOMAIN-CONTAINING PROTEIN-RELATED"/>
    <property type="match status" value="1"/>
</dbReference>
<feature type="signal peptide" evidence="1">
    <location>
        <begin position="1"/>
        <end position="21"/>
    </location>
</feature>
<evidence type="ECO:0000313" key="2">
    <source>
        <dbReference type="EMBL" id="KAL2839684.1"/>
    </source>
</evidence>
<proteinExistence type="predicted"/>